<name>A0AAQ3P6J7_VIGMU</name>
<evidence type="ECO:0000313" key="2">
    <source>
        <dbReference type="Proteomes" id="UP001374535"/>
    </source>
</evidence>
<evidence type="ECO:0000313" key="1">
    <source>
        <dbReference type="EMBL" id="WVZ21906.1"/>
    </source>
</evidence>
<dbReference type="AlphaFoldDB" id="A0AAQ3P6J7"/>
<proteinExistence type="predicted"/>
<sequence>MILMRVNKDTMWTGESDAVDQIWLSITAKKPVISAIAKLGRRTSTNVFLIEKDASDISFTDLEDGPLNSTWKKISPIRRGISEIMHSFHVLSMPSARSSAAVELYFSFIAIANFING</sequence>
<protein>
    <submittedName>
        <fullName evidence="1">Uncharacterized protein</fullName>
    </submittedName>
</protein>
<accession>A0AAQ3P6J7</accession>
<reference evidence="1 2" key="1">
    <citation type="journal article" date="2023" name="Life. Sci Alliance">
        <title>Evolutionary insights into 3D genome organization and epigenetic landscape of Vigna mungo.</title>
        <authorList>
            <person name="Junaid A."/>
            <person name="Singh B."/>
            <person name="Bhatia S."/>
        </authorList>
    </citation>
    <scope>NUCLEOTIDE SEQUENCE [LARGE SCALE GENOMIC DNA]</scope>
    <source>
        <strain evidence="1">Urdbean</strain>
    </source>
</reference>
<gene>
    <name evidence="1" type="ORF">V8G54_000450</name>
</gene>
<dbReference type="Proteomes" id="UP001374535">
    <property type="component" value="Chromosome 1"/>
</dbReference>
<keyword evidence="2" id="KW-1185">Reference proteome</keyword>
<organism evidence="1 2">
    <name type="scientific">Vigna mungo</name>
    <name type="common">Black gram</name>
    <name type="synonym">Phaseolus mungo</name>
    <dbReference type="NCBI Taxonomy" id="3915"/>
    <lineage>
        <taxon>Eukaryota</taxon>
        <taxon>Viridiplantae</taxon>
        <taxon>Streptophyta</taxon>
        <taxon>Embryophyta</taxon>
        <taxon>Tracheophyta</taxon>
        <taxon>Spermatophyta</taxon>
        <taxon>Magnoliopsida</taxon>
        <taxon>eudicotyledons</taxon>
        <taxon>Gunneridae</taxon>
        <taxon>Pentapetalae</taxon>
        <taxon>rosids</taxon>
        <taxon>fabids</taxon>
        <taxon>Fabales</taxon>
        <taxon>Fabaceae</taxon>
        <taxon>Papilionoideae</taxon>
        <taxon>50 kb inversion clade</taxon>
        <taxon>NPAAA clade</taxon>
        <taxon>indigoferoid/millettioid clade</taxon>
        <taxon>Phaseoleae</taxon>
        <taxon>Vigna</taxon>
    </lineage>
</organism>
<dbReference type="EMBL" id="CP144700">
    <property type="protein sequence ID" value="WVZ21906.1"/>
    <property type="molecule type" value="Genomic_DNA"/>
</dbReference>